<dbReference type="Proteomes" id="UP000007161">
    <property type="component" value="Chromosome"/>
</dbReference>
<dbReference type="STRING" id="443254.Marpi_0730"/>
<dbReference type="EMBL" id="CP003257">
    <property type="protein sequence ID" value="AEX85164.1"/>
    <property type="molecule type" value="Genomic_DNA"/>
</dbReference>
<keyword evidence="3" id="KW-1185">Reference proteome</keyword>
<proteinExistence type="predicted"/>
<protein>
    <submittedName>
        <fullName evidence="2">Uncharacterized protein</fullName>
    </submittedName>
</protein>
<name>H2J6H9_MARPK</name>
<sequence length="106" mass="12111">MPQPINLGISYIANVDVSNNIQHLNSALVAAKSTDLEEQVRKNEEAQSQVNTANEYAQSKEIKDQNKNNFHQESQKREKNKKGNSSNEEHHIVVDEYRGHTLDIRI</sequence>
<reference evidence="2 3" key="1">
    <citation type="journal article" date="2012" name="J. Bacteriol.">
        <title>Complete Genome Sequence of the Thermophilic, Piezophilic, Heterotrophic Bacterium Marinitoga piezophila KA3.</title>
        <authorList>
            <person name="Lucas S."/>
            <person name="Han J."/>
            <person name="Lapidus A."/>
            <person name="Cheng J.F."/>
            <person name="Goodwin L.A."/>
            <person name="Pitluck S."/>
            <person name="Peters L."/>
            <person name="Mikhailova N."/>
            <person name="Teshima H."/>
            <person name="Detter J.C."/>
            <person name="Han C."/>
            <person name="Tapia R."/>
            <person name="Land M."/>
            <person name="Hauser L."/>
            <person name="Kyrpides N.C."/>
            <person name="Ivanova N."/>
            <person name="Pagani I."/>
            <person name="Vannier P."/>
            <person name="Oger P."/>
            <person name="Bartlett D.H."/>
            <person name="Noll K.M."/>
            <person name="Woyke T."/>
            <person name="Jebbar M."/>
        </authorList>
    </citation>
    <scope>NUCLEOTIDE SEQUENCE [LARGE SCALE GENOMIC DNA]</scope>
    <source>
        <strain evidence="3">DSM 14283 / JCM 11233 / KA3</strain>
    </source>
</reference>
<evidence type="ECO:0000313" key="3">
    <source>
        <dbReference type="Proteomes" id="UP000007161"/>
    </source>
</evidence>
<evidence type="ECO:0000256" key="1">
    <source>
        <dbReference type="SAM" id="MobiDB-lite"/>
    </source>
</evidence>
<dbReference type="RefSeq" id="WP_014296236.1">
    <property type="nucleotide sequence ID" value="NC_016751.1"/>
</dbReference>
<dbReference type="KEGG" id="mpz:Marpi_0730"/>
<organism evidence="2 3">
    <name type="scientific">Marinitoga piezophila (strain DSM 14283 / JCM 11233 / KA3)</name>
    <dbReference type="NCBI Taxonomy" id="443254"/>
    <lineage>
        <taxon>Bacteria</taxon>
        <taxon>Thermotogati</taxon>
        <taxon>Thermotogota</taxon>
        <taxon>Thermotogae</taxon>
        <taxon>Petrotogales</taxon>
        <taxon>Petrotogaceae</taxon>
        <taxon>Marinitoga</taxon>
    </lineage>
</organism>
<dbReference type="HOGENOM" id="CLU_2219972_0_0_0"/>
<feature type="region of interest" description="Disordered" evidence="1">
    <location>
        <begin position="39"/>
        <end position="94"/>
    </location>
</feature>
<gene>
    <name evidence="2" type="ordered locus">Marpi_0730</name>
</gene>
<evidence type="ECO:0000313" key="2">
    <source>
        <dbReference type="EMBL" id="AEX85164.1"/>
    </source>
</evidence>
<reference evidence="3" key="2">
    <citation type="submission" date="2012-01" db="EMBL/GenBank/DDBJ databases">
        <title>Complete sequence of chromosome of Marinitoga piezophila KA3.</title>
        <authorList>
            <person name="Lucas S."/>
            <person name="Han J."/>
            <person name="Lapidus A."/>
            <person name="Cheng J.-F."/>
            <person name="Goodwin L."/>
            <person name="Pitluck S."/>
            <person name="Peters L."/>
            <person name="Mikhailova N."/>
            <person name="Teshima H."/>
            <person name="Detter J.C."/>
            <person name="Han C."/>
            <person name="Tapia R."/>
            <person name="Land M."/>
            <person name="Hauser L."/>
            <person name="Kyrpides N."/>
            <person name="Ivanova N."/>
            <person name="Pagani I."/>
            <person name="Jebbar M."/>
            <person name="Vannier P."/>
            <person name="Oger P."/>
            <person name="Cario A."/>
            <person name="Bartlett D."/>
            <person name="Noll K.M."/>
            <person name="Woyke T."/>
        </authorList>
    </citation>
    <scope>NUCLEOTIDE SEQUENCE [LARGE SCALE GENOMIC DNA]</scope>
    <source>
        <strain evidence="3">DSM 14283 / JCM 11233 / KA3</strain>
    </source>
</reference>
<feature type="compositionally biased region" description="Polar residues" evidence="1">
    <location>
        <begin position="46"/>
        <end position="57"/>
    </location>
</feature>
<accession>H2J6H9</accession>
<dbReference type="AlphaFoldDB" id="H2J6H9"/>
<dbReference type="OrthoDB" id="49608at2"/>